<reference evidence="2 3" key="1">
    <citation type="submission" date="2020-08" db="EMBL/GenBank/DDBJ databases">
        <title>Sequencing the genomes of 1000 actinobacteria strains.</title>
        <authorList>
            <person name="Klenk H.-P."/>
        </authorList>
    </citation>
    <scope>NUCLEOTIDE SEQUENCE [LARGE SCALE GENOMIC DNA]</scope>
    <source>
        <strain evidence="2 3">DSM 45258</strain>
    </source>
</reference>
<dbReference type="Proteomes" id="UP000567922">
    <property type="component" value="Unassembled WGS sequence"/>
</dbReference>
<evidence type="ECO:0000259" key="1">
    <source>
        <dbReference type="Pfam" id="PF01551"/>
    </source>
</evidence>
<keyword evidence="3" id="KW-1185">Reference proteome</keyword>
<dbReference type="CDD" id="cd12797">
    <property type="entry name" value="M23_peptidase"/>
    <property type="match status" value="1"/>
</dbReference>
<name>A0A839RI65_9ACTN</name>
<dbReference type="Gene3D" id="2.70.70.10">
    <property type="entry name" value="Glucose Permease (Domain IIA)"/>
    <property type="match status" value="1"/>
</dbReference>
<evidence type="ECO:0000313" key="3">
    <source>
        <dbReference type="Proteomes" id="UP000567922"/>
    </source>
</evidence>
<dbReference type="InterPro" id="IPR016047">
    <property type="entry name" value="M23ase_b-sheet_dom"/>
</dbReference>
<protein>
    <submittedName>
        <fullName evidence="2">Murein DD-endopeptidase MepM/ murein hydrolase activator NlpD</fullName>
    </submittedName>
</protein>
<feature type="domain" description="M23ase beta-sheet core" evidence="1">
    <location>
        <begin position="135"/>
        <end position="230"/>
    </location>
</feature>
<dbReference type="SUPFAM" id="SSF51261">
    <property type="entry name" value="Duplicated hybrid motif"/>
    <property type="match status" value="1"/>
</dbReference>
<dbReference type="PANTHER" id="PTHR21666">
    <property type="entry name" value="PEPTIDASE-RELATED"/>
    <property type="match status" value="1"/>
</dbReference>
<sequence>MLRTTPNKHAQKRAPKGRIALAVVTIGASFAGGQAVLMADSAAHADSNISFASANASLDSPAFAATSDSNSPAGTVQVLNVTRALDPSSYAQQLATSKRFSDERAAREAEMRRPVAALPVVGVLTSTFGQRWGTLHGGIDIAAPIGTPIVAVADGEVIDSGPAAGFGLWVRIRHDDGTVTVYGHNDTNIAQVGDRVHAGQQIATVGNRGFSTGPHVHFEVWIGGDNKIDPIGWLADLGIDVFGGRG</sequence>
<dbReference type="OrthoDB" id="1099523at2"/>
<evidence type="ECO:0000313" key="2">
    <source>
        <dbReference type="EMBL" id="MBB3035856.1"/>
    </source>
</evidence>
<dbReference type="PANTHER" id="PTHR21666:SF270">
    <property type="entry name" value="MUREIN HYDROLASE ACTIVATOR ENVC"/>
    <property type="match status" value="1"/>
</dbReference>
<dbReference type="EMBL" id="JACHWS010000001">
    <property type="protein sequence ID" value="MBB3035856.1"/>
    <property type="molecule type" value="Genomic_DNA"/>
</dbReference>
<gene>
    <name evidence="2" type="ORF">FHU29_000290</name>
</gene>
<dbReference type="InterPro" id="IPR050570">
    <property type="entry name" value="Cell_wall_metabolism_enzyme"/>
</dbReference>
<dbReference type="AlphaFoldDB" id="A0A839RI65"/>
<comment type="caution">
    <text evidence="2">The sequence shown here is derived from an EMBL/GenBank/DDBJ whole genome shotgun (WGS) entry which is preliminary data.</text>
</comment>
<dbReference type="InterPro" id="IPR011055">
    <property type="entry name" value="Dup_hybrid_motif"/>
</dbReference>
<accession>A0A839RI65</accession>
<dbReference type="GO" id="GO:0004222">
    <property type="term" value="F:metalloendopeptidase activity"/>
    <property type="evidence" value="ECO:0007669"/>
    <property type="project" value="TreeGrafter"/>
</dbReference>
<keyword evidence="2" id="KW-0378">Hydrolase</keyword>
<proteinExistence type="predicted"/>
<organism evidence="2 3">
    <name type="scientific">Hoyosella altamirensis</name>
    <dbReference type="NCBI Taxonomy" id="616997"/>
    <lineage>
        <taxon>Bacteria</taxon>
        <taxon>Bacillati</taxon>
        <taxon>Actinomycetota</taxon>
        <taxon>Actinomycetes</taxon>
        <taxon>Mycobacteriales</taxon>
        <taxon>Hoyosellaceae</taxon>
        <taxon>Hoyosella</taxon>
    </lineage>
</organism>
<dbReference type="RefSeq" id="WP_064439567.1">
    <property type="nucleotide sequence ID" value="NZ_BDDI01000005.1"/>
</dbReference>
<dbReference type="Pfam" id="PF01551">
    <property type="entry name" value="Peptidase_M23"/>
    <property type="match status" value="1"/>
</dbReference>